<gene>
    <name evidence="3" type="ORF">PEVE_00000027</name>
</gene>
<evidence type="ECO:0000259" key="2">
    <source>
        <dbReference type="PROSITE" id="PS50071"/>
    </source>
</evidence>
<dbReference type="PROSITE" id="PS50071">
    <property type="entry name" value="HOMEOBOX_2"/>
    <property type="match status" value="1"/>
</dbReference>
<evidence type="ECO:0000313" key="3">
    <source>
        <dbReference type="EMBL" id="CAH3013600.1"/>
    </source>
</evidence>
<dbReference type="EMBL" id="CALNXI010000001">
    <property type="protein sequence ID" value="CAH3013600.1"/>
    <property type="molecule type" value="Genomic_DNA"/>
</dbReference>
<protein>
    <recommendedName>
        <fullName evidence="2">Homeobox domain-containing protein</fullName>
    </recommendedName>
</protein>
<feature type="DNA-binding region" description="Homeobox" evidence="1">
    <location>
        <begin position="3"/>
        <end position="16"/>
    </location>
</feature>
<accession>A0ABN8LCH2</accession>
<sequence length="148" mass="16365">FKVWFQNRRSRWRKSLKNQPSMGPNSDISNPTGIFQLSLASFRPGFQLLQSAPFRSGEPFFPPFANSLLFFQGHFNASTTPVASQDPQTDTAMLGPPVSASVSPSFLTSVPSSSSYEKPFQISCLKNRYSADDYLAAVTLASGFQREN</sequence>
<keyword evidence="4" id="KW-1185">Reference proteome</keyword>
<comment type="subcellular location">
    <subcellularLocation>
        <location evidence="1">Nucleus</location>
    </subcellularLocation>
</comment>
<name>A0ABN8LCH2_9CNID</name>
<evidence type="ECO:0000313" key="4">
    <source>
        <dbReference type="Proteomes" id="UP001159427"/>
    </source>
</evidence>
<keyword evidence="1" id="KW-0371">Homeobox</keyword>
<dbReference type="Proteomes" id="UP001159427">
    <property type="component" value="Unassembled WGS sequence"/>
</dbReference>
<keyword evidence="1" id="KW-0238">DNA-binding</keyword>
<evidence type="ECO:0000256" key="1">
    <source>
        <dbReference type="PROSITE-ProRule" id="PRU00108"/>
    </source>
</evidence>
<organism evidence="3 4">
    <name type="scientific">Porites evermanni</name>
    <dbReference type="NCBI Taxonomy" id="104178"/>
    <lineage>
        <taxon>Eukaryota</taxon>
        <taxon>Metazoa</taxon>
        <taxon>Cnidaria</taxon>
        <taxon>Anthozoa</taxon>
        <taxon>Hexacorallia</taxon>
        <taxon>Scleractinia</taxon>
        <taxon>Fungiina</taxon>
        <taxon>Poritidae</taxon>
        <taxon>Porites</taxon>
    </lineage>
</organism>
<feature type="domain" description="Homeobox" evidence="2">
    <location>
        <begin position="1"/>
        <end position="15"/>
    </location>
</feature>
<comment type="caution">
    <text evidence="3">The sequence shown here is derived from an EMBL/GenBank/DDBJ whole genome shotgun (WGS) entry which is preliminary data.</text>
</comment>
<dbReference type="CDD" id="cd00086">
    <property type="entry name" value="homeodomain"/>
    <property type="match status" value="1"/>
</dbReference>
<dbReference type="InterPro" id="IPR009057">
    <property type="entry name" value="Homeodomain-like_sf"/>
</dbReference>
<keyword evidence="1" id="KW-0539">Nucleus</keyword>
<reference evidence="3 4" key="1">
    <citation type="submission" date="2022-05" db="EMBL/GenBank/DDBJ databases">
        <authorList>
            <consortium name="Genoscope - CEA"/>
            <person name="William W."/>
        </authorList>
    </citation>
    <scope>NUCLEOTIDE SEQUENCE [LARGE SCALE GENOMIC DNA]</scope>
</reference>
<dbReference type="InterPro" id="IPR001356">
    <property type="entry name" value="HD"/>
</dbReference>
<dbReference type="SUPFAM" id="SSF46689">
    <property type="entry name" value="Homeodomain-like"/>
    <property type="match status" value="1"/>
</dbReference>
<feature type="non-terminal residue" evidence="3">
    <location>
        <position position="1"/>
    </location>
</feature>
<proteinExistence type="predicted"/>